<feature type="transmembrane region" description="Helical" evidence="5">
    <location>
        <begin position="188"/>
        <end position="206"/>
    </location>
</feature>
<evidence type="ECO:0000256" key="2">
    <source>
        <dbReference type="ARBA" id="ARBA00022692"/>
    </source>
</evidence>
<feature type="transmembrane region" description="Helical" evidence="5">
    <location>
        <begin position="78"/>
        <end position="97"/>
    </location>
</feature>
<keyword evidence="3 5" id="KW-1133">Transmembrane helix</keyword>
<dbReference type="EMBL" id="RCZH01000005">
    <property type="protein sequence ID" value="TPG41705.1"/>
    <property type="molecule type" value="Genomic_DNA"/>
</dbReference>
<reference evidence="6 7" key="1">
    <citation type="journal article" date="2019" name="Environ. Microbiol.">
        <title>Species interactions and distinct microbial communities in high Arctic permafrost affected cryosols are associated with the CH4 and CO2 gas fluxes.</title>
        <authorList>
            <person name="Altshuler I."/>
            <person name="Hamel J."/>
            <person name="Turney S."/>
            <person name="Magnuson E."/>
            <person name="Levesque R."/>
            <person name="Greer C."/>
            <person name="Whyte L.G."/>
        </authorList>
    </citation>
    <scope>NUCLEOTIDE SEQUENCE [LARGE SCALE GENOMIC DNA]</scope>
    <source>
        <strain evidence="6 7">42</strain>
    </source>
</reference>
<dbReference type="RefSeq" id="WP_140506222.1">
    <property type="nucleotide sequence ID" value="NZ_RCZH01000005.1"/>
</dbReference>
<sequence length="277" mass="30409">MKELIKIGRAFYGIGVVALGIHQIIIKKFRSEILSPFPAWAHNNSIFPILTGIALIFAGIIISGVFKIKFSDTKKICLYLGFCFLAAIITSHLPYIIMLSADKTPDFQVWIDALEELTYSGGAFVMAGSFVENSSAGGEKNFTSLLEKLIPCGRVFYSILMILFGLSHFAFAKFLVTMVPKWLPAPMFWTYFFGVALIIAGISIIFKILIKPIALLLALTLLLFFLFFHIPDAIANPSAGGGNEIVRAFIALLFCGIALVIALTNDRKTALGEIIQS</sequence>
<feature type="transmembrane region" description="Helical" evidence="5">
    <location>
        <begin position="117"/>
        <end position="134"/>
    </location>
</feature>
<evidence type="ECO:0000256" key="5">
    <source>
        <dbReference type="SAM" id="Phobius"/>
    </source>
</evidence>
<keyword evidence="2 5" id="KW-0812">Transmembrane</keyword>
<dbReference type="AlphaFoldDB" id="A0A502EUX5"/>
<gene>
    <name evidence="6" type="ORF">EAH81_09500</name>
</gene>
<feature type="transmembrane region" description="Helical" evidence="5">
    <location>
        <begin position="7"/>
        <end position="26"/>
    </location>
</feature>
<accession>A0A502EUX5</accession>
<dbReference type="GO" id="GO:0016020">
    <property type="term" value="C:membrane"/>
    <property type="evidence" value="ECO:0007669"/>
    <property type="project" value="UniProtKB-SubCell"/>
</dbReference>
<organism evidence="6 7">
    <name type="scientific">Flavobacterium pectinovorum</name>
    <dbReference type="NCBI Taxonomy" id="29533"/>
    <lineage>
        <taxon>Bacteria</taxon>
        <taxon>Pseudomonadati</taxon>
        <taxon>Bacteroidota</taxon>
        <taxon>Flavobacteriia</taxon>
        <taxon>Flavobacteriales</taxon>
        <taxon>Flavobacteriaceae</taxon>
        <taxon>Flavobacterium</taxon>
    </lineage>
</organism>
<keyword evidence="4 5" id="KW-0472">Membrane</keyword>
<keyword evidence="7" id="KW-1185">Reference proteome</keyword>
<protein>
    <submittedName>
        <fullName evidence="6">DoxX family membrane protein</fullName>
    </submittedName>
</protein>
<comment type="subcellular location">
    <subcellularLocation>
        <location evidence="1">Membrane</location>
        <topology evidence="1">Multi-pass membrane protein</topology>
    </subcellularLocation>
</comment>
<evidence type="ECO:0000313" key="7">
    <source>
        <dbReference type="Proteomes" id="UP000319700"/>
    </source>
</evidence>
<feature type="transmembrane region" description="Helical" evidence="5">
    <location>
        <begin position="46"/>
        <end position="66"/>
    </location>
</feature>
<dbReference type="Proteomes" id="UP000319700">
    <property type="component" value="Unassembled WGS sequence"/>
</dbReference>
<name>A0A502EUX5_9FLAO</name>
<proteinExistence type="predicted"/>
<feature type="transmembrane region" description="Helical" evidence="5">
    <location>
        <begin position="245"/>
        <end position="264"/>
    </location>
</feature>
<feature type="transmembrane region" description="Helical" evidence="5">
    <location>
        <begin position="213"/>
        <end position="230"/>
    </location>
</feature>
<evidence type="ECO:0000256" key="3">
    <source>
        <dbReference type="ARBA" id="ARBA00022989"/>
    </source>
</evidence>
<dbReference type="Pfam" id="PF07681">
    <property type="entry name" value="DoxX"/>
    <property type="match status" value="1"/>
</dbReference>
<feature type="transmembrane region" description="Helical" evidence="5">
    <location>
        <begin position="155"/>
        <end position="176"/>
    </location>
</feature>
<comment type="caution">
    <text evidence="6">The sequence shown here is derived from an EMBL/GenBank/DDBJ whole genome shotgun (WGS) entry which is preliminary data.</text>
</comment>
<evidence type="ECO:0000256" key="4">
    <source>
        <dbReference type="ARBA" id="ARBA00023136"/>
    </source>
</evidence>
<dbReference type="OrthoDB" id="1122300at2"/>
<evidence type="ECO:0000256" key="1">
    <source>
        <dbReference type="ARBA" id="ARBA00004141"/>
    </source>
</evidence>
<evidence type="ECO:0000313" key="6">
    <source>
        <dbReference type="EMBL" id="TPG41705.1"/>
    </source>
</evidence>
<dbReference type="InterPro" id="IPR032808">
    <property type="entry name" value="DoxX"/>
</dbReference>